<feature type="region of interest" description="Disordered" evidence="1">
    <location>
        <begin position="78"/>
        <end position="162"/>
    </location>
</feature>
<dbReference type="WBParaSite" id="ALUE_0001381301-mRNA-1">
    <property type="protein sequence ID" value="ALUE_0001381301-mRNA-1"/>
    <property type="gene ID" value="ALUE_0001381301"/>
</dbReference>
<proteinExistence type="predicted"/>
<feature type="compositionally biased region" description="Basic and acidic residues" evidence="1">
    <location>
        <begin position="120"/>
        <end position="155"/>
    </location>
</feature>
<organism evidence="2 3">
    <name type="scientific">Ascaris lumbricoides</name>
    <name type="common">Giant roundworm</name>
    <dbReference type="NCBI Taxonomy" id="6252"/>
    <lineage>
        <taxon>Eukaryota</taxon>
        <taxon>Metazoa</taxon>
        <taxon>Ecdysozoa</taxon>
        <taxon>Nematoda</taxon>
        <taxon>Chromadorea</taxon>
        <taxon>Rhabditida</taxon>
        <taxon>Spirurina</taxon>
        <taxon>Ascaridomorpha</taxon>
        <taxon>Ascaridoidea</taxon>
        <taxon>Ascarididae</taxon>
        <taxon>Ascaris</taxon>
    </lineage>
</organism>
<feature type="compositionally biased region" description="Polar residues" evidence="1">
    <location>
        <begin position="101"/>
        <end position="119"/>
    </location>
</feature>
<sequence>HDEPSSHVEAQKPFGEISNEVNNANIDESILFAAKHGLDLNRLEYVRQLARDGAEGDFPFVQLTDHHDDMTASVAIHSAEGRHDGKGSSLRMIAGDHRTRGSSTGEWESPSNRQAQRWVSSEDQKKYGDDPMRRRNGDADSKEDVESSVEDRQDYLVDETSC</sequence>
<reference evidence="3" key="1">
    <citation type="submission" date="2017-02" db="UniProtKB">
        <authorList>
            <consortium name="WormBaseParasite"/>
        </authorList>
    </citation>
    <scope>IDENTIFICATION</scope>
</reference>
<dbReference type="AlphaFoldDB" id="A0A0M3I8V0"/>
<evidence type="ECO:0000313" key="3">
    <source>
        <dbReference type="WBParaSite" id="ALUE_0001381301-mRNA-1"/>
    </source>
</evidence>
<keyword evidence="2" id="KW-1185">Reference proteome</keyword>
<evidence type="ECO:0000313" key="2">
    <source>
        <dbReference type="Proteomes" id="UP000036681"/>
    </source>
</evidence>
<dbReference type="Proteomes" id="UP000036681">
    <property type="component" value="Unplaced"/>
</dbReference>
<accession>A0A0M3I8V0</accession>
<protein>
    <submittedName>
        <fullName evidence="3">ANK_REP_REGION domain-containing protein</fullName>
    </submittedName>
</protein>
<name>A0A0M3I8V0_ASCLU</name>
<evidence type="ECO:0000256" key="1">
    <source>
        <dbReference type="SAM" id="MobiDB-lite"/>
    </source>
</evidence>